<dbReference type="EMBL" id="JAIWYP010000006">
    <property type="protein sequence ID" value="KAH3806626.1"/>
    <property type="molecule type" value="Genomic_DNA"/>
</dbReference>
<organism evidence="1 2">
    <name type="scientific">Dreissena polymorpha</name>
    <name type="common">Zebra mussel</name>
    <name type="synonym">Mytilus polymorpha</name>
    <dbReference type="NCBI Taxonomy" id="45954"/>
    <lineage>
        <taxon>Eukaryota</taxon>
        <taxon>Metazoa</taxon>
        <taxon>Spiralia</taxon>
        <taxon>Lophotrochozoa</taxon>
        <taxon>Mollusca</taxon>
        <taxon>Bivalvia</taxon>
        <taxon>Autobranchia</taxon>
        <taxon>Heteroconchia</taxon>
        <taxon>Euheterodonta</taxon>
        <taxon>Imparidentia</taxon>
        <taxon>Neoheterodontei</taxon>
        <taxon>Myida</taxon>
        <taxon>Dreissenoidea</taxon>
        <taxon>Dreissenidae</taxon>
        <taxon>Dreissena</taxon>
    </lineage>
</organism>
<comment type="caution">
    <text evidence="1">The sequence shown here is derived from an EMBL/GenBank/DDBJ whole genome shotgun (WGS) entry which is preliminary data.</text>
</comment>
<sequence length="53" mass="5703">MGVPELVVVAVVLNRLVLNNNVNTKSKPISITGKKESDVNIQPNAFKLIASKT</sequence>
<dbReference type="AlphaFoldDB" id="A0A9D4FY91"/>
<reference evidence="1" key="1">
    <citation type="journal article" date="2019" name="bioRxiv">
        <title>The Genome of the Zebra Mussel, Dreissena polymorpha: A Resource for Invasive Species Research.</title>
        <authorList>
            <person name="McCartney M.A."/>
            <person name="Auch B."/>
            <person name="Kono T."/>
            <person name="Mallez S."/>
            <person name="Zhang Y."/>
            <person name="Obille A."/>
            <person name="Becker A."/>
            <person name="Abrahante J.E."/>
            <person name="Garbe J."/>
            <person name="Badalamenti J.P."/>
            <person name="Herman A."/>
            <person name="Mangelson H."/>
            <person name="Liachko I."/>
            <person name="Sullivan S."/>
            <person name="Sone E.D."/>
            <person name="Koren S."/>
            <person name="Silverstein K.A.T."/>
            <person name="Beckman K.B."/>
            <person name="Gohl D.M."/>
        </authorList>
    </citation>
    <scope>NUCLEOTIDE SEQUENCE</scope>
    <source>
        <strain evidence="1">Duluth1</strain>
        <tissue evidence="1">Whole animal</tissue>
    </source>
</reference>
<protein>
    <submittedName>
        <fullName evidence="1">Uncharacterized protein</fullName>
    </submittedName>
</protein>
<evidence type="ECO:0000313" key="1">
    <source>
        <dbReference type="EMBL" id="KAH3806626.1"/>
    </source>
</evidence>
<evidence type="ECO:0000313" key="2">
    <source>
        <dbReference type="Proteomes" id="UP000828390"/>
    </source>
</evidence>
<gene>
    <name evidence="1" type="ORF">DPMN_134949</name>
</gene>
<proteinExistence type="predicted"/>
<dbReference type="Proteomes" id="UP000828390">
    <property type="component" value="Unassembled WGS sequence"/>
</dbReference>
<name>A0A9D4FY91_DREPO</name>
<reference evidence="1" key="2">
    <citation type="submission" date="2020-11" db="EMBL/GenBank/DDBJ databases">
        <authorList>
            <person name="McCartney M.A."/>
            <person name="Auch B."/>
            <person name="Kono T."/>
            <person name="Mallez S."/>
            <person name="Becker A."/>
            <person name="Gohl D.M."/>
            <person name="Silverstein K.A.T."/>
            <person name="Koren S."/>
            <person name="Bechman K.B."/>
            <person name="Herman A."/>
            <person name="Abrahante J.E."/>
            <person name="Garbe J."/>
        </authorList>
    </citation>
    <scope>NUCLEOTIDE SEQUENCE</scope>
    <source>
        <strain evidence="1">Duluth1</strain>
        <tissue evidence="1">Whole animal</tissue>
    </source>
</reference>
<keyword evidence="2" id="KW-1185">Reference proteome</keyword>
<accession>A0A9D4FY91</accession>